<reference evidence="1" key="1">
    <citation type="journal article" date="2011" name="Plant Physiol.">
        <title>Comprehensive sequence analysis of 24,783 barley full-length cDNAs derived from 12 clone libraries.</title>
        <authorList>
            <person name="Matsumoto T."/>
            <person name="Tanaka T."/>
            <person name="Sakai H."/>
            <person name="Amano N."/>
            <person name="Kanamori H."/>
            <person name="Kurita K."/>
            <person name="Kikuta A."/>
            <person name="Kamiya K."/>
            <person name="Yamamoto M."/>
            <person name="Ikawa H."/>
            <person name="Fujii N."/>
            <person name="Hori K."/>
            <person name="Itoh T."/>
            <person name="Sato K."/>
        </authorList>
    </citation>
    <scope>NUCLEOTIDE SEQUENCE</scope>
    <source>
        <tissue evidence="1">Flower</tissue>
    </source>
</reference>
<protein>
    <submittedName>
        <fullName evidence="1">Predicted protein</fullName>
    </submittedName>
</protein>
<sequence length="40" mass="4646">MVWLLRSCGRWLISQEDSADTGFGRVRKICSTHAKCLQHR</sequence>
<organism evidence="1">
    <name type="scientific">Hordeum vulgare subsp. vulgare</name>
    <name type="common">Domesticated barley</name>
    <dbReference type="NCBI Taxonomy" id="112509"/>
    <lineage>
        <taxon>Eukaryota</taxon>
        <taxon>Viridiplantae</taxon>
        <taxon>Streptophyta</taxon>
        <taxon>Embryophyta</taxon>
        <taxon>Tracheophyta</taxon>
        <taxon>Spermatophyta</taxon>
        <taxon>Magnoliopsida</taxon>
        <taxon>Liliopsida</taxon>
        <taxon>Poales</taxon>
        <taxon>Poaceae</taxon>
        <taxon>BOP clade</taxon>
        <taxon>Pooideae</taxon>
        <taxon>Triticodae</taxon>
        <taxon>Triticeae</taxon>
        <taxon>Hordeinae</taxon>
        <taxon>Hordeum</taxon>
    </lineage>
</organism>
<evidence type="ECO:0000313" key="1">
    <source>
        <dbReference type="EMBL" id="BAK05718.1"/>
    </source>
</evidence>
<proteinExistence type="evidence at transcript level"/>
<dbReference type="AlphaFoldDB" id="F2EEE6"/>
<dbReference type="EMBL" id="AK374522">
    <property type="protein sequence ID" value="BAK05718.1"/>
    <property type="molecule type" value="mRNA"/>
</dbReference>
<name>F2EEE6_HORVV</name>
<accession>F2EEE6</accession>